<dbReference type="SUPFAM" id="SSF51419">
    <property type="entry name" value="PLP-binding barrel"/>
    <property type="match status" value="1"/>
</dbReference>
<evidence type="ECO:0000256" key="2">
    <source>
        <dbReference type="ARBA" id="ARBA00022898"/>
    </source>
</evidence>
<comment type="cofactor">
    <cofactor evidence="1">
        <name>pyridoxal 5'-phosphate</name>
        <dbReference type="ChEBI" id="CHEBI:597326"/>
    </cofactor>
</comment>
<protein>
    <recommendedName>
        <fullName evidence="4">Alanine racemase N-terminal domain-containing protein</fullName>
    </recommendedName>
</protein>
<sequence length="150" mass="16759">MTAIQAGADYLAVAFLDEAIKLRGNGITAPILILGYTPVRSIREAILQNITLTVFDHEVLDEIITQSAQLKRLVAIHLKLDIGMSRIGVPSAAQTLTLVKKIIAVPFVYLEGIFTHFSSTDSKDKAFTFDQFNKFQEIIGRIEMKEFIYL</sequence>
<dbReference type="Pfam" id="PF01168">
    <property type="entry name" value="Ala_racemase_N"/>
    <property type="match status" value="1"/>
</dbReference>
<dbReference type="Proteomes" id="UP000006607">
    <property type="component" value="Unassembled WGS sequence"/>
</dbReference>
<dbReference type="GO" id="GO:0008784">
    <property type="term" value="F:alanine racemase activity"/>
    <property type="evidence" value="ECO:0007669"/>
    <property type="project" value="InterPro"/>
</dbReference>
<dbReference type="GO" id="GO:0009252">
    <property type="term" value="P:peptidoglycan biosynthetic process"/>
    <property type="evidence" value="ECO:0007669"/>
    <property type="project" value="TreeGrafter"/>
</dbReference>
<dbReference type="PRINTS" id="PR00992">
    <property type="entry name" value="ALARACEMASE"/>
</dbReference>
<evidence type="ECO:0000256" key="3">
    <source>
        <dbReference type="ARBA" id="ARBA00023235"/>
    </source>
</evidence>
<dbReference type="GO" id="GO:0005829">
    <property type="term" value="C:cytosol"/>
    <property type="evidence" value="ECO:0007669"/>
    <property type="project" value="TreeGrafter"/>
</dbReference>
<dbReference type="AlphaFoldDB" id="A0A9W5K1M7"/>
<dbReference type="EMBL" id="AHER01000063">
    <property type="protein sequence ID" value="EJR11827.1"/>
    <property type="molecule type" value="Genomic_DNA"/>
</dbReference>
<dbReference type="Gene3D" id="3.20.20.10">
    <property type="entry name" value="Alanine racemase"/>
    <property type="match status" value="1"/>
</dbReference>
<evidence type="ECO:0000313" key="5">
    <source>
        <dbReference type="EMBL" id="EJR11827.1"/>
    </source>
</evidence>
<dbReference type="PANTHER" id="PTHR30511:SF0">
    <property type="entry name" value="ALANINE RACEMASE, CATABOLIC-RELATED"/>
    <property type="match status" value="1"/>
</dbReference>
<dbReference type="PANTHER" id="PTHR30511">
    <property type="entry name" value="ALANINE RACEMASE"/>
    <property type="match status" value="1"/>
</dbReference>
<dbReference type="InterPro" id="IPR000821">
    <property type="entry name" value="Ala_racemase"/>
</dbReference>
<organism evidence="5 6">
    <name type="scientific">Bacillus cereus (strain VD014)</name>
    <dbReference type="NCBI Taxonomy" id="1053223"/>
    <lineage>
        <taxon>Bacteria</taxon>
        <taxon>Bacillati</taxon>
        <taxon>Bacillota</taxon>
        <taxon>Bacilli</taxon>
        <taxon>Bacillales</taxon>
        <taxon>Bacillaceae</taxon>
        <taxon>Bacillus</taxon>
        <taxon>Bacillus cereus group</taxon>
    </lineage>
</organism>
<evidence type="ECO:0000259" key="4">
    <source>
        <dbReference type="Pfam" id="PF01168"/>
    </source>
</evidence>
<evidence type="ECO:0000313" key="6">
    <source>
        <dbReference type="Proteomes" id="UP000006607"/>
    </source>
</evidence>
<accession>A0A9W5K1M7</accession>
<dbReference type="GO" id="GO:0030170">
    <property type="term" value="F:pyridoxal phosphate binding"/>
    <property type="evidence" value="ECO:0007669"/>
    <property type="project" value="TreeGrafter"/>
</dbReference>
<proteinExistence type="predicted"/>
<reference evidence="5" key="1">
    <citation type="submission" date="2012-04" db="EMBL/GenBank/DDBJ databases">
        <title>The Genome Sequence of Bacillus cereus VD014.</title>
        <authorList>
            <consortium name="The Broad Institute Genome Sequencing Platform"/>
            <consortium name="The Broad Institute Genome Sequencing Center for Infectious Disease"/>
            <person name="Feldgarden M."/>
            <person name="Van der Auwera G.A."/>
            <person name="Mahillon J."/>
            <person name="Duprez V."/>
            <person name="Timmery S."/>
            <person name="Mattelet C."/>
            <person name="Dierick K."/>
            <person name="Sun M."/>
            <person name="Yu Z."/>
            <person name="Zhu L."/>
            <person name="Hu X."/>
            <person name="Shank E.B."/>
            <person name="Swiecicka I."/>
            <person name="Hansen B.M."/>
            <person name="Andrup L."/>
            <person name="Young S.K."/>
            <person name="Zeng Q."/>
            <person name="Gargeya S."/>
            <person name="Fitzgerald M."/>
            <person name="Haas B."/>
            <person name="Abouelleil A."/>
            <person name="Alvarado L."/>
            <person name="Arachchi H.M."/>
            <person name="Berlin A."/>
            <person name="Chapman S.B."/>
            <person name="Goldberg J."/>
            <person name="Griggs A."/>
            <person name="Gujja S."/>
            <person name="Hansen M."/>
            <person name="Howarth C."/>
            <person name="Imamovic A."/>
            <person name="Larimer J."/>
            <person name="McCowen C."/>
            <person name="Montmayeur A."/>
            <person name="Murphy C."/>
            <person name="Neiman D."/>
            <person name="Pearson M."/>
            <person name="Priest M."/>
            <person name="Roberts A."/>
            <person name="Saif S."/>
            <person name="Shea T."/>
            <person name="Sisk P."/>
            <person name="Sykes S."/>
            <person name="Wortman J."/>
            <person name="Nusbaum C."/>
            <person name="Birren B."/>
        </authorList>
    </citation>
    <scope>NUCLEOTIDE SEQUENCE</scope>
    <source>
        <strain evidence="5">VD014</strain>
    </source>
</reference>
<keyword evidence="2" id="KW-0663">Pyridoxal phosphate</keyword>
<comment type="caution">
    <text evidence="5">The sequence shown here is derived from an EMBL/GenBank/DDBJ whole genome shotgun (WGS) entry which is preliminary data.</text>
</comment>
<name>A0A9W5K1M7_BACC8</name>
<dbReference type="GO" id="GO:0030632">
    <property type="term" value="P:D-alanine biosynthetic process"/>
    <property type="evidence" value="ECO:0007669"/>
    <property type="project" value="TreeGrafter"/>
</dbReference>
<evidence type="ECO:0000256" key="1">
    <source>
        <dbReference type="ARBA" id="ARBA00001933"/>
    </source>
</evidence>
<gene>
    <name evidence="5" type="ORF">IIA_05934</name>
</gene>
<dbReference type="InterPro" id="IPR029066">
    <property type="entry name" value="PLP-binding_barrel"/>
</dbReference>
<keyword evidence="3" id="KW-0413">Isomerase</keyword>
<dbReference type="InterPro" id="IPR001608">
    <property type="entry name" value="Ala_racemase_N"/>
</dbReference>
<feature type="domain" description="Alanine racemase N-terminal" evidence="4">
    <location>
        <begin position="3"/>
        <end position="144"/>
    </location>
</feature>